<feature type="transmembrane region" description="Helical" evidence="8">
    <location>
        <begin position="387"/>
        <end position="415"/>
    </location>
</feature>
<comment type="subcellular location">
    <subcellularLocation>
        <location evidence="1">Cell membrane</location>
        <topology evidence="1">Multi-pass membrane protein</topology>
    </subcellularLocation>
</comment>
<dbReference type="PANTHER" id="PTHR33989">
    <property type="match status" value="1"/>
</dbReference>
<dbReference type="InterPro" id="IPR004501">
    <property type="entry name" value="PTS_EIIC_3"/>
</dbReference>
<dbReference type="Pfam" id="PF02378">
    <property type="entry name" value="PTS_EIIC"/>
    <property type="match status" value="1"/>
</dbReference>
<keyword evidence="3" id="KW-1003">Cell membrane</keyword>
<dbReference type="EMBL" id="PKUQ01000013">
    <property type="protein sequence ID" value="PLW77917.1"/>
    <property type="molecule type" value="Genomic_DNA"/>
</dbReference>
<comment type="caution">
    <text evidence="11">The sequence shown here is derived from an EMBL/GenBank/DDBJ whole genome shotgun (WGS) entry which is preliminary data.</text>
</comment>
<feature type="transmembrane region" description="Helical" evidence="8">
    <location>
        <begin position="181"/>
        <end position="205"/>
    </location>
</feature>
<dbReference type="SMART" id="SM00052">
    <property type="entry name" value="EAL"/>
    <property type="match status" value="1"/>
</dbReference>
<proteinExistence type="predicted"/>
<feature type="transmembrane region" description="Helical" evidence="8">
    <location>
        <begin position="31"/>
        <end position="54"/>
    </location>
</feature>
<evidence type="ECO:0000256" key="7">
    <source>
        <dbReference type="ARBA" id="ARBA00023136"/>
    </source>
</evidence>
<evidence type="ECO:0000256" key="5">
    <source>
        <dbReference type="ARBA" id="ARBA00022692"/>
    </source>
</evidence>
<dbReference type="GO" id="GO:0005886">
    <property type="term" value="C:plasma membrane"/>
    <property type="evidence" value="ECO:0007669"/>
    <property type="project" value="UniProtKB-SubCell"/>
</dbReference>
<dbReference type="PANTHER" id="PTHR33989:SF4">
    <property type="entry name" value="PTS SYSTEM N,N'-DIACETYLCHITOBIOSE-SPECIFIC EIIC COMPONENT"/>
    <property type="match status" value="1"/>
</dbReference>
<evidence type="ECO:0000256" key="8">
    <source>
        <dbReference type="SAM" id="Phobius"/>
    </source>
</evidence>
<dbReference type="OrthoDB" id="7673416at2"/>
<dbReference type="InterPro" id="IPR051088">
    <property type="entry name" value="PTS_Sugar-EIIC/EIIB"/>
</dbReference>
<keyword evidence="7 8" id="KW-0472">Membrane</keyword>
<dbReference type="PROSITE" id="PS50883">
    <property type="entry name" value="EAL"/>
    <property type="match status" value="1"/>
</dbReference>
<keyword evidence="12" id="KW-1185">Reference proteome</keyword>
<sequence length="757" mass="83260">MMSIVNYGMRLVDLTEQLSQRSFFVAVQRGLSLALPLIMVGALALLVRFPPFVWLQSFLTDIFGPHLNVMCDNLIAGTFGIASLVALFGFSTVLTDQYIQEHDHRRANPTITAMVVISCFFIIVAPNDDTTLRSALSLSEGLLVALLVAATGGSLFLKLAQLKFLQLPLKASGHDPLVGDVFAIMPAGMLTIFLFAAVKAVFYAIGSDNIAASFDGMLSSLFAGANDNIGFAIGYVFLTQVLWFFGIHGPNLLNSVQDSILIPATNANIDAVVNGAEPLFTFSSQFFDFFVRMGGSGGTLSLILVLLFVSKFTNIRRFALIALFPALCNVNEPLLFGIPLVLNPIYAIPFILTPIVQTVIGYTAIVFDWMPHTSYNTMWTTPALISGYVSTGSFSGVIVQLISLMVGAAIYLPFVKLSERVALQRSKQVLRSLLDKAESQENSQPKHQYINLRGEEGRIAIALANDLEMALEENSDEIYLEYQPQINILNKQVFGAEALLRWNHQQYGRIAPPITVALAEDAGLIDEIGLKILEVACRQRASWYGYVPDDFVISVNVSPKQLLKPDFDRKVLEILMKTGLSPKLLELEITESTALLPEVHAIGALTKLHGLGVKIALDDFGMGHTSLHYLRVLPFDTVKIDKSLTHYSQDNINDHIVKSIVDLGQTLNFKLIIEGIETEEQLDRFCSIGCDQYQGYLFSKPLSVAQFVPFLSKMMPTLSQAFSVGDRAVPELRNGISALETQYHDARSVQDITKVAV</sequence>
<feature type="domain" description="PTS EIIC type-3" evidence="10">
    <location>
        <begin position="7"/>
        <end position="414"/>
    </location>
</feature>
<name>A0A2N5XTY6_9HYPH</name>
<dbReference type="PROSITE" id="PS51105">
    <property type="entry name" value="PTS_EIIC_TYPE_3"/>
    <property type="match status" value="1"/>
</dbReference>
<dbReference type="GO" id="GO:0009401">
    <property type="term" value="P:phosphoenolpyruvate-dependent sugar phosphotransferase system"/>
    <property type="evidence" value="ECO:0007669"/>
    <property type="project" value="InterPro"/>
</dbReference>
<evidence type="ECO:0000313" key="11">
    <source>
        <dbReference type="EMBL" id="PLW77917.1"/>
    </source>
</evidence>
<dbReference type="InterPro" id="IPR035919">
    <property type="entry name" value="EAL_sf"/>
</dbReference>
<organism evidence="11 12">
    <name type="scientific">Cohaesibacter celericrescens</name>
    <dbReference type="NCBI Taxonomy" id="2067669"/>
    <lineage>
        <taxon>Bacteria</taxon>
        <taxon>Pseudomonadati</taxon>
        <taxon>Pseudomonadota</taxon>
        <taxon>Alphaproteobacteria</taxon>
        <taxon>Hyphomicrobiales</taxon>
        <taxon>Cohaesibacteraceae</taxon>
    </lineage>
</organism>
<dbReference type="InterPro" id="IPR003352">
    <property type="entry name" value="PTS_EIIC"/>
</dbReference>
<dbReference type="InterPro" id="IPR001633">
    <property type="entry name" value="EAL_dom"/>
</dbReference>
<feature type="transmembrane region" description="Helical" evidence="8">
    <location>
        <begin position="74"/>
        <end position="95"/>
    </location>
</feature>
<keyword evidence="6 8" id="KW-1133">Transmembrane helix</keyword>
<dbReference type="Gene3D" id="3.20.20.450">
    <property type="entry name" value="EAL domain"/>
    <property type="match status" value="1"/>
</dbReference>
<reference evidence="11 12" key="1">
    <citation type="submission" date="2018-01" db="EMBL/GenBank/DDBJ databases">
        <title>The draft genome sequence of Cohaesibacter sp. H1304.</title>
        <authorList>
            <person name="Wang N.-N."/>
            <person name="Du Z.-J."/>
        </authorList>
    </citation>
    <scope>NUCLEOTIDE SEQUENCE [LARGE SCALE GENOMIC DNA]</scope>
    <source>
        <strain evidence="11 12">H1304</strain>
    </source>
</reference>
<evidence type="ECO:0000259" key="10">
    <source>
        <dbReference type="PROSITE" id="PS51105"/>
    </source>
</evidence>
<protein>
    <submittedName>
        <fullName evidence="11">PTS lactose transporter subunit IIC</fullName>
    </submittedName>
</protein>
<keyword evidence="4" id="KW-0762">Sugar transport</keyword>
<accession>A0A2N5XTY6</accession>
<evidence type="ECO:0000313" key="12">
    <source>
        <dbReference type="Proteomes" id="UP000234881"/>
    </source>
</evidence>
<feature type="transmembrane region" description="Helical" evidence="8">
    <location>
        <begin position="225"/>
        <end position="245"/>
    </location>
</feature>
<keyword evidence="5 8" id="KW-0812">Transmembrane</keyword>
<feature type="transmembrane region" description="Helical" evidence="8">
    <location>
        <begin position="345"/>
        <end position="367"/>
    </location>
</feature>
<evidence type="ECO:0000256" key="6">
    <source>
        <dbReference type="ARBA" id="ARBA00022989"/>
    </source>
</evidence>
<evidence type="ECO:0000256" key="3">
    <source>
        <dbReference type="ARBA" id="ARBA00022475"/>
    </source>
</evidence>
<feature type="transmembrane region" description="Helical" evidence="8">
    <location>
        <begin position="138"/>
        <end position="160"/>
    </location>
</feature>
<keyword evidence="2" id="KW-0813">Transport</keyword>
<evidence type="ECO:0000256" key="4">
    <source>
        <dbReference type="ARBA" id="ARBA00022597"/>
    </source>
</evidence>
<dbReference type="CDD" id="cd01948">
    <property type="entry name" value="EAL"/>
    <property type="match status" value="1"/>
</dbReference>
<feature type="transmembrane region" description="Helical" evidence="8">
    <location>
        <begin position="289"/>
        <end position="309"/>
    </location>
</feature>
<evidence type="ECO:0000256" key="2">
    <source>
        <dbReference type="ARBA" id="ARBA00022448"/>
    </source>
</evidence>
<evidence type="ECO:0000259" key="9">
    <source>
        <dbReference type="PROSITE" id="PS50883"/>
    </source>
</evidence>
<dbReference type="AlphaFoldDB" id="A0A2N5XTY6"/>
<dbReference type="GO" id="GO:0008982">
    <property type="term" value="F:protein-N(PI)-phosphohistidine-sugar phosphotransferase activity"/>
    <property type="evidence" value="ECO:0007669"/>
    <property type="project" value="InterPro"/>
</dbReference>
<feature type="domain" description="EAL" evidence="9">
    <location>
        <begin position="460"/>
        <end position="715"/>
    </location>
</feature>
<feature type="transmembrane region" description="Helical" evidence="8">
    <location>
        <begin position="315"/>
        <end position="338"/>
    </location>
</feature>
<dbReference type="Pfam" id="PF00563">
    <property type="entry name" value="EAL"/>
    <property type="match status" value="1"/>
</dbReference>
<feature type="transmembrane region" description="Helical" evidence="8">
    <location>
        <begin position="107"/>
        <end position="126"/>
    </location>
</feature>
<gene>
    <name evidence="11" type="ORF">C0081_07280</name>
</gene>
<dbReference type="Proteomes" id="UP000234881">
    <property type="component" value="Unassembled WGS sequence"/>
</dbReference>
<evidence type="ECO:0000256" key="1">
    <source>
        <dbReference type="ARBA" id="ARBA00004651"/>
    </source>
</evidence>
<dbReference type="SUPFAM" id="SSF141868">
    <property type="entry name" value="EAL domain-like"/>
    <property type="match status" value="1"/>
</dbReference>